<accession>A0A0L7KN90</accession>
<feature type="domain" description="J" evidence="1">
    <location>
        <begin position="27"/>
        <end position="92"/>
    </location>
</feature>
<dbReference type="InterPro" id="IPR052573">
    <property type="entry name" value="DnaJ_C_subfamily_28"/>
</dbReference>
<dbReference type="SUPFAM" id="SSF46565">
    <property type="entry name" value="Chaperone J-domain"/>
    <property type="match status" value="1"/>
</dbReference>
<proteinExistence type="predicted"/>
<dbReference type="InterPro" id="IPR001623">
    <property type="entry name" value="DnaJ_domain"/>
</dbReference>
<dbReference type="CDD" id="cd06257">
    <property type="entry name" value="DnaJ"/>
    <property type="match status" value="1"/>
</dbReference>
<gene>
    <name evidence="2" type="ORF">OBRU01_23904</name>
</gene>
<dbReference type="PANTHER" id="PTHR39158">
    <property type="entry name" value="OS08G0560600 PROTEIN"/>
    <property type="match status" value="1"/>
</dbReference>
<keyword evidence="3" id="KW-1185">Reference proteome</keyword>
<dbReference type="Pfam" id="PF09350">
    <property type="entry name" value="DJC28_CD"/>
    <property type="match status" value="1"/>
</dbReference>
<reference evidence="2 3" key="1">
    <citation type="journal article" date="2015" name="Genome Biol. Evol.">
        <title>The genome of winter moth (Operophtera brumata) provides a genomic perspective on sexual dimorphism and phenology.</title>
        <authorList>
            <person name="Derks M.F."/>
            <person name="Smit S."/>
            <person name="Salis L."/>
            <person name="Schijlen E."/>
            <person name="Bossers A."/>
            <person name="Mateman C."/>
            <person name="Pijl A.S."/>
            <person name="de Ridder D."/>
            <person name="Groenen M.A."/>
            <person name="Visser M.E."/>
            <person name="Megens H.J."/>
        </authorList>
    </citation>
    <scope>NUCLEOTIDE SEQUENCE [LARGE SCALE GENOMIC DNA]</scope>
    <source>
        <strain evidence="2">WM2013NL</strain>
        <tissue evidence="2">Head and thorax</tissue>
    </source>
</reference>
<dbReference type="STRING" id="104452.A0A0L7KN90"/>
<sequence>MITIENKFLIRIQKKGVPTTNIYNIQECYELLNVPEDSKQDAVRQAFLDLVKKYHPDSGSPEADMDMFVAVEGAFRTLSKHNTGKSNQEEISKIVFDIRHTAPQHRQYLSFEGLGHGNPFQRQKQWAQVRAQRAITNVIEHRLAKSMATENTVMEKGLYDSKKHDIKTKRGFDRLVEDLIQESMSKGEFNNLSGHGKPLKNHNTNPYILINNGFTPEWITMSNEIEQDKEFLKRDVARERSYLGPHPLCEKDSLKWDKIREDNKYLAETLNHKITKYNLIVPLINKQKFQVQYELMCEEILKNGTHSVERPVVEEKKKVEVPASNNNDIFVSFLKALLDLLTFERKK</sequence>
<evidence type="ECO:0000259" key="1">
    <source>
        <dbReference type="PROSITE" id="PS50076"/>
    </source>
</evidence>
<dbReference type="SMART" id="SM00271">
    <property type="entry name" value="DnaJ"/>
    <property type="match status" value="1"/>
</dbReference>
<dbReference type="PANTHER" id="PTHR39158:SF1">
    <property type="entry name" value="DNAJ HOMOLOG SUBFAMILY C MEMBER 28"/>
    <property type="match status" value="1"/>
</dbReference>
<dbReference type="PROSITE" id="PS50076">
    <property type="entry name" value="DNAJ_2"/>
    <property type="match status" value="1"/>
</dbReference>
<dbReference type="AlphaFoldDB" id="A0A0L7KN90"/>
<dbReference type="Proteomes" id="UP000037510">
    <property type="component" value="Unassembled WGS sequence"/>
</dbReference>
<organism evidence="2 3">
    <name type="scientific">Operophtera brumata</name>
    <name type="common">Winter moth</name>
    <name type="synonym">Phalaena brumata</name>
    <dbReference type="NCBI Taxonomy" id="104452"/>
    <lineage>
        <taxon>Eukaryota</taxon>
        <taxon>Metazoa</taxon>
        <taxon>Ecdysozoa</taxon>
        <taxon>Arthropoda</taxon>
        <taxon>Hexapoda</taxon>
        <taxon>Insecta</taxon>
        <taxon>Pterygota</taxon>
        <taxon>Neoptera</taxon>
        <taxon>Endopterygota</taxon>
        <taxon>Lepidoptera</taxon>
        <taxon>Glossata</taxon>
        <taxon>Ditrysia</taxon>
        <taxon>Geometroidea</taxon>
        <taxon>Geometridae</taxon>
        <taxon>Larentiinae</taxon>
        <taxon>Operophtera</taxon>
    </lineage>
</organism>
<dbReference type="InterPro" id="IPR036869">
    <property type="entry name" value="J_dom_sf"/>
</dbReference>
<dbReference type="Gene3D" id="1.10.287.110">
    <property type="entry name" value="DnaJ domain"/>
    <property type="match status" value="1"/>
</dbReference>
<dbReference type="EMBL" id="JTDY01008113">
    <property type="protein sequence ID" value="KOB64732.1"/>
    <property type="molecule type" value="Genomic_DNA"/>
</dbReference>
<evidence type="ECO:0000313" key="3">
    <source>
        <dbReference type="Proteomes" id="UP000037510"/>
    </source>
</evidence>
<evidence type="ECO:0000313" key="2">
    <source>
        <dbReference type="EMBL" id="KOB64732.1"/>
    </source>
</evidence>
<name>A0A0L7KN90_OPEBR</name>
<dbReference type="Pfam" id="PF00226">
    <property type="entry name" value="DnaJ"/>
    <property type="match status" value="1"/>
</dbReference>
<protein>
    <submittedName>
        <fullName evidence="2">DnaJ-24</fullName>
    </submittedName>
</protein>
<dbReference type="InterPro" id="IPR018961">
    <property type="entry name" value="DnaJ_homolog_subfam-C_membr-28"/>
</dbReference>
<comment type="caution">
    <text evidence="2">The sequence shown here is derived from an EMBL/GenBank/DDBJ whole genome shotgun (WGS) entry which is preliminary data.</text>
</comment>